<dbReference type="InterPro" id="IPR051068">
    <property type="entry name" value="MFS_Domain-Containing_Protein"/>
</dbReference>
<evidence type="ECO:0000256" key="3">
    <source>
        <dbReference type="ARBA" id="ARBA00022989"/>
    </source>
</evidence>
<feature type="compositionally biased region" description="Basic and acidic residues" evidence="5">
    <location>
        <begin position="321"/>
        <end position="352"/>
    </location>
</feature>
<dbReference type="PROSITE" id="PS50850">
    <property type="entry name" value="MFS"/>
    <property type="match status" value="1"/>
</dbReference>
<keyword evidence="3 6" id="KW-1133">Transmembrane helix</keyword>
<name>A0A7M5X721_9CNID</name>
<organism evidence="8 9">
    <name type="scientific">Clytia hemisphaerica</name>
    <dbReference type="NCBI Taxonomy" id="252671"/>
    <lineage>
        <taxon>Eukaryota</taxon>
        <taxon>Metazoa</taxon>
        <taxon>Cnidaria</taxon>
        <taxon>Hydrozoa</taxon>
        <taxon>Hydroidolina</taxon>
        <taxon>Leptothecata</taxon>
        <taxon>Obeliida</taxon>
        <taxon>Clytiidae</taxon>
        <taxon>Clytia</taxon>
    </lineage>
</organism>
<dbReference type="PANTHER" id="PTHR23510:SF16">
    <property type="entry name" value="MAJOR FACILITATOR SUPERFAMILY (MFS) PROFILE DOMAIN-CONTAINING PROTEIN"/>
    <property type="match status" value="1"/>
</dbReference>
<feature type="transmembrane region" description="Helical" evidence="6">
    <location>
        <begin position="477"/>
        <end position="494"/>
    </location>
</feature>
<evidence type="ECO:0000256" key="4">
    <source>
        <dbReference type="ARBA" id="ARBA00023136"/>
    </source>
</evidence>
<dbReference type="EnsemblMetazoa" id="CLYHEMT018452.1">
    <property type="protein sequence ID" value="CLYHEMP018452.1"/>
    <property type="gene ID" value="CLYHEMG018452"/>
</dbReference>
<feature type="transmembrane region" description="Helical" evidence="6">
    <location>
        <begin position="542"/>
        <end position="561"/>
    </location>
</feature>
<evidence type="ECO:0000256" key="5">
    <source>
        <dbReference type="SAM" id="MobiDB-lite"/>
    </source>
</evidence>
<feature type="region of interest" description="Disordered" evidence="5">
    <location>
        <begin position="321"/>
        <end position="360"/>
    </location>
</feature>
<evidence type="ECO:0000313" key="9">
    <source>
        <dbReference type="Proteomes" id="UP000594262"/>
    </source>
</evidence>
<dbReference type="Proteomes" id="UP000594262">
    <property type="component" value="Unplaced"/>
</dbReference>
<protein>
    <recommendedName>
        <fullName evidence="7">Major facilitator superfamily (MFS) profile domain-containing protein</fullName>
    </recommendedName>
</protein>
<comment type="subcellular location">
    <subcellularLocation>
        <location evidence="1">Membrane</location>
        <topology evidence="1">Multi-pass membrane protein</topology>
    </subcellularLocation>
</comment>
<feature type="transmembrane region" description="Helical" evidence="6">
    <location>
        <begin position="417"/>
        <end position="436"/>
    </location>
</feature>
<feature type="transmembrane region" description="Helical" evidence="6">
    <location>
        <begin position="276"/>
        <end position="293"/>
    </location>
</feature>
<keyword evidence="9" id="KW-1185">Reference proteome</keyword>
<dbReference type="AlphaFoldDB" id="A0A7M5X721"/>
<feature type="domain" description="Major facilitator superfamily (MFS) profile" evidence="7">
    <location>
        <begin position="110"/>
        <end position="568"/>
    </location>
</feature>
<proteinExistence type="predicted"/>
<evidence type="ECO:0000256" key="6">
    <source>
        <dbReference type="SAM" id="Phobius"/>
    </source>
</evidence>
<evidence type="ECO:0000313" key="8">
    <source>
        <dbReference type="EnsemblMetazoa" id="CLYHEMP018452.1"/>
    </source>
</evidence>
<dbReference type="GO" id="GO:0016020">
    <property type="term" value="C:membrane"/>
    <property type="evidence" value="ECO:0007669"/>
    <property type="project" value="UniProtKB-SubCell"/>
</dbReference>
<dbReference type="OrthoDB" id="370281at2759"/>
<keyword evidence="2 6" id="KW-0812">Transmembrane</keyword>
<evidence type="ECO:0000256" key="2">
    <source>
        <dbReference type="ARBA" id="ARBA00022692"/>
    </source>
</evidence>
<reference evidence="8" key="1">
    <citation type="submission" date="2021-01" db="UniProtKB">
        <authorList>
            <consortium name="EnsemblMetazoa"/>
        </authorList>
    </citation>
    <scope>IDENTIFICATION</scope>
</reference>
<sequence length="589" mass="67738">MSTVSEKISRRTGHYPYQHVAFQSYIKNSLTSNLYRPKNLTYTDKRIIVGFATEGSSSSEEEDFTEDFSWENLQHRTEKHQIEADPTSFTMKVISSLEENHSFVLKRRLLIMAFIFRMFFIGVQYSVILPTCMLYMKKFGVGETFTGTVIAAYPFASMISAFVVGYAYNKTRRVKEIILIMNTFQIIGNIVYALPYSPFLPLAGRFICGLGDSFIGATIGEICELYPKTHRTGIISLIEFGRIFGFMLGPLLHMVIQRKRYQLGGIEFDSTTFPGLAMTCFWIIMQLVTLFWVRNLAKSIRENPDLMDERDKEFSFTDKATEEEKKLLSEENKKSRDRKMSNHHGNKEEEKPTYLNNNNKERRTQPNIFEEISRFCTGNVIVIFYLDTVLWLAQSVFEFLLPLIAEFEYGWTPFQTGLVYMAGGIELIMVFGYLYYISKRNNFRDTYLILWSLVMTLLSLMLLIFERLMPKTSQKVGMFVTICGLMFVAVPLNLTGVKSLLSKITRPEFQGITQGLYGSVCSFSLIIGPMLGSLIYKHRAEYGGVTAMLSITCILALCVCMEKIHDREDQITIETENQEFLKDLATFRS</sequence>
<dbReference type="Gene3D" id="1.20.1250.20">
    <property type="entry name" value="MFS general substrate transporter like domains"/>
    <property type="match status" value="1"/>
</dbReference>
<dbReference type="SUPFAM" id="SSF103473">
    <property type="entry name" value="MFS general substrate transporter"/>
    <property type="match status" value="1"/>
</dbReference>
<dbReference type="InterPro" id="IPR020846">
    <property type="entry name" value="MFS_dom"/>
</dbReference>
<feature type="transmembrane region" description="Helical" evidence="6">
    <location>
        <begin position="234"/>
        <end position="256"/>
    </location>
</feature>
<dbReference type="GeneID" id="136803081"/>
<dbReference type="PANTHER" id="PTHR23510">
    <property type="entry name" value="INNER MEMBRANE TRANSPORT PROTEIN YAJR"/>
    <property type="match status" value="1"/>
</dbReference>
<dbReference type="Pfam" id="PF07690">
    <property type="entry name" value="MFS_1"/>
    <property type="match status" value="1"/>
</dbReference>
<dbReference type="GO" id="GO:0022857">
    <property type="term" value="F:transmembrane transporter activity"/>
    <property type="evidence" value="ECO:0007669"/>
    <property type="project" value="InterPro"/>
</dbReference>
<keyword evidence="4 6" id="KW-0472">Membrane</keyword>
<feature type="transmembrane region" description="Helical" evidence="6">
    <location>
        <begin position="109"/>
        <end position="128"/>
    </location>
</feature>
<evidence type="ECO:0000259" key="7">
    <source>
        <dbReference type="PROSITE" id="PS50850"/>
    </source>
</evidence>
<feature type="transmembrane region" description="Helical" evidence="6">
    <location>
        <begin position="515"/>
        <end position="536"/>
    </location>
</feature>
<dbReference type="InterPro" id="IPR011701">
    <property type="entry name" value="MFS"/>
</dbReference>
<accession>A0A7M5X721</accession>
<feature type="transmembrane region" description="Helical" evidence="6">
    <location>
        <begin position="148"/>
        <end position="168"/>
    </location>
</feature>
<feature type="transmembrane region" description="Helical" evidence="6">
    <location>
        <begin position="382"/>
        <end position="405"/>
    </location>
</feature>
<dbReference type="RefSeq" id="XP_066915932.1">
    <property type="nucleotide sequence ID" value="XM_067059831.1"/>
</dbReference>
<evidence type="ECO:0000256" key="1">
    <source>
        <dbReference type="ARBA" id="ARBA00004141"/>
    </source>
</evidence>
<feature type="transmembrane region" description="Helical" evidence="6">
    <location>
        <begin position="448"/>
        <end position="465"/>
    </location>
</feature>
<dbReference type="InterPro" id="IPR036259">
    <property type="entry name" value="MFS_trans_sf"/>
</dbReference>